<evidence type="ECO:0000313" key="2">
    <source>
        <dbReference type="EMBL" id="ENV71460.1"/>
    </source>
</evidence>
<name>N9CSN9_ACIJO</name>
<dbReference type="HOGENOM" id="CLU_820467_0_0_6"/>
<dbReference type="PATRIC" id="fig|1217662.4.peg.3038"/>
<dbReference type="Proteomes" id="UP000018444">
    <property type="component" value="Unassembled WGS sequence"/>
</dbReference>
<keyword evidence="1" id="KW-1133">Transmembrane helix</keyword>
<dbReference type="GeneID" id="56340279"/>
<sequence length="337" mass="38725">MNDLNEEQSKIENKTDDIGPRAHEIISSFEKTLNAISIYLAEIKSSEEVEINLLTLDDHYKYLREFCDKEFSMHILSLSTYLNLLDNDDLWSFLSDEFLSLQNRVTSLGEVSFKDFNKLYEYVFEFNSSMKVIKQSMLAIKNSNDLFNKQLQPKINEVAEKVKDLESVRLALEMRSTNQIYSNLATKYEAESNAYYKYFYICLGVSAALTFFSIAYYANENSINWITFVSIKLLILALAITLCSIFLRRASHAKKLQDQAYQTHVEIDAFPIHVRSLKEEDKQELIKELALKYFGKELDQTQNDKIGDLMKDQLSAGTELIKASAELVKAKGSTTSS</sequence>
<evidence type="ECO:0000313" key="3">
    <source>
        <dbReference type="Proteomes" id="UP000018444"/>
    </source>
</evidence>
<keyword evidence="1" id="KW-0472">Membrane</keyword>
<protein>
    <submittedName>
        <fullName evidence="2">Uncharacterized protein</fullName>
    </submittedName>
</protein>
<dbReference type="EMBL" id="APPZ01000010">
    <property type="protein sequence ID" value="ENV71460.1"/>
    <property type="molecule type" value="Genomic_DNA"/>
</dbReference>
<comment type="caution">
    <text evidence="2">The sequence shown here is derived from an EMBL/GenBank/DDBJ whole genome shotgun (WGS) entry which is preliminary data.</text>
</comment>
<keyword evidence="1" id="KW-0812">Transmembrane</keyword>
<gene>
    <name evidence="2" type="ORF">F946_03139</name>
</gene>
<dbReference type="RefSeq" id="WP_004984355.1">
    <property type="nucleotide sequence ID" value="NZ_KB849708.1"/>
</dbReference>
<accession>N9CSN9</accession>
<reference evidence="2 3" key="1">
    <citation type="submission" date="2013-02" db="EMBL/GenBank/DDBJ databases">
        <title>The Genome Sequence of Acinetobacter johnsonii ANC 3681.</title>
        <authorList>
            <consortium name="The Broad Institute Genome Sequencing Platform"/>
            <consortium name="The Broad Institute Genome Sequencing Center for Infectious Disease"/>
            <person name="Cerqueira G."/>
            <person name="Feldgarden M."/>
            <person name="Courvalin P."/>
            <person name="Perichon B."/>
            <person name="Grillot-Courvalin C."/>
            <person name="Clermont D."/>
            <person name="Rocha E."/>
            <person name="Yoon E.-J."/>
            <person name="Nemec A."/>
            <person name="Walker B."/>
            <person name="Young S.K."/>
            <person name="Zeng Q."/>
            <person name="Gargeya S."/>
            <person name="Fitzgerald M."/>
            <person name="Haas B."/>
            <person name="Abouelleil A."/>
            <person name="Alvarado L."/>
            <person name="Arachchi H.M."/>
            <person name="Berlin A.M."/>
            <person name="Chapman S.B."/>
            <person name="Dewar J."/>
            <person name="Goldberg J."/>
            <person name="Griggs A."/>
            <person name="Gujja S."/>
            <person name="Hansen M."/>
            <person name="Howarth C."/>
            <person name="Imamovic A."/>
            <person name="Larimer J."/>
            <person name="McCowan C."/>
            <person name="Murphy C."/>
            <person name="Neiman D."/>
            <person name="Pearson M."/>
            <person name="Priest M."/>
            <person name="Roberts A."/>
            <person name="Saif S."/>
            <person name="Shea T."/>
            <person name="Sisk P."/>
            <person name="Sykes S."/>
            <person name="Wortman J."/>
            <person name="Nusbaum C."/>
            <person name="Birren B."/>
        </authorList>
    </citation>
    <scope>NUCLEOTIDE SEQUENCE [LARGE SCALE GENOMIC DNA]</scope>
    <source>
        <strain evidence="2 3">ANC 3681</strain>
    </source>
</reference>
<feature type="transmembrane region" description="Helical" evidence="1">
    <location>
        <begin position="198"/>
        <end position="219"/>
    </location>
</feature>
<dbReference type="AlphaFoldDB" id="N9CSN9"/>
<organism evidence="2 3">
    <name type="scientific">Acinetobacter johnsonii ANC 3681</name>
    <dbReference type="NCBI Taxonomy" id="1217662"/>
    <lineage>
        <taxon>Bacteria</taxon>
        <taxon>Pseudomonadati</taxon>
        <taxon>Pseudomonadota</taxon>
        <taxon>Gammaproteobacteria</taxon>
        <taxon>Moraxellales</taxon>
        <taxon>Moraxellaceae</taxon>
        <taxon>Acinetobacter</taxon>
    </lineage>
</organism>
<proteinExistence type="predicted"/>
<evidence type="ECO:0000256" key="1">
    <source>
        <dbReference type="SAM" id="Phobius"/>
    </source>
</evidence>
<feature type="transmembrane region" description="Helical" evidence="1">
    <location>
        <begin position="225"/>
        <end position="247"/>
    </location>
</feature>